<name>A0A8E0T6F0_9ACTN</name>
<proteinExistence type="predicted"/>
<gene>
    <name evidence="2" type="ORF">FH608_033005</name>
</gene>
<feature type="transmembrane region" description="Helical" evidence="1">
    <location>
        <begin position="336"/>
        <end position="358"/>
    </location>
</feature>
<keyword evidence="1" id="KW-1133">Transmembrane helix</keyword>
<dbReference type="Proteomes" id="UP000312512">
    <property type="component" value="Unassembled WGS sequence"/>
</dbReference>
<evidence type="ECO:0000256" key="1">
    <source>
        <dbReference type="SAM" id="Phobius"/>
    </source>
</evidence>
<evidence type="ECO:0000313" key="2">
    <source>
        <dbReference type="EMBL" id="KAB8190878.1"/>
    </source>
</evidence>
<keyword evidence="1" id="KW-0812">Transmembrane</keyword>
<dbReference type="EMBL" id="VDLX02000014">
    <property type="protein sequence ID" value="KAB8190878.1"/>
    <property type="molecule type" value="Genomic_DNA"/>
</dbReference>
<protein>
    <submittedName>
        <fullName evidence="2">Uncharacterized protein</fullName>
    </submittedName>
</protein>
<organism evidence="2 3">
    <name type="scientific">Nonomuraea phyllanthi</name>
    <dbReference type="NCBI Taxonomy" id="2219224"/>
    <lineage>
        <taxon>Bacteria</taxon>
        <taxon>Bacillati</taxon>
        <taxon>Actinomycetota</taxon>
        <taxon>Actinomycetes</taxon>
        <taxon>Streptosporangiales</taxon>
        <taxon>Streptosporangiaceae</taxon>
        <taxon>Nonomuraea</taxon>
    </lineage>
</organism>
<sequence length="382" mass="41530">MDFDMIAGRLDDLRYRGDVASLPGLALGVAGEWPARRGFNDIWSELGSAFDRGATQARRVAKTLQTTGTSYSRAETSAGRHVLDVVATAQQAGGPGPSLSLPEEDDFGYGQGPSMWEGIGETFREPYFQGLAGGIAGLGLRGLTGVAEMAYDDERMMRLAFIEDLERQHVELSGANPLRTRLSTWSKATEEHLALGRKMSWTVVAGALAWAAVVVESGEPLDRAVEDLRRIAFELGEAFGHDTDAVRRAVTAFWEGEASRGADAQMVTFIDEGNRLTIEVGKMARAIAESVHALEVIHWAALSFSAAMFLAIAALRVAGRFDITIDWVTKFMGWRWSTLITMLAGLAPTVAAFGVAWYKSSSIGDPREIWPDVVPERTEMSP</sequence>
<accession>A0A8E0T6F0</accession>
<reference evidence="2 3" key="1">
    <citation type="submission" date="2019-10" db="EMBL/GenBank/DDBJ databases">
        <title>Nonomuraea sp. nov., isolated from Phyllanthus amarus.</title>
        <authorList>
            <person name="Klykleung N."/>
            <person name="Tanasupawat S."/>
        </authorList>
    </citation>
    <scope>NUCLEOTIDE SEQUENCE [LARGE SCALE GENOMIC DNA]</scope>
    <source>
        <strain evidence="2 3">PA1-10</strain>
    </source>
</reference>
<comment type="caution">
    <text evidence="2">The sequence shown here is derived from an EMBL/GenBank/DDBJ whole genome shotgun (WGS) entry which is preliminary data.</text>
</comment>
<feature type="transmembrane region" description="Helical" evidence="1">
    <location>
        <begin position="296"/>
        <end position="315"/>
    </location>
</feature>
<dbReference type="AlphaFoldDB" id="A0A8E0T6F0"/>
<evidence type="ECO:0000313" key="3">
    <source>
        <dbReference type="Proteomes" id="UP000312512"/>
    </source>
</evidence>
<keyword evidence="1" id="KW-0472">Membrane</keyword>
<keyword evidence="3" id="KW-1185">Reference proteome</keyword>